<accession>A0A225E2T4</accession>
<organism evidence="1 2">
    <name type="scientific">Fimbriiglobus ruber</name>
    <dbReference type="NCBI Taxonomy" id="1908690"/>
    <lineage>
        <taxon>Bacteria</taxon>
        <taxon>Pseudomonadati</taxon>
        <taxon>Planctomycetota</taxon>
        <taxon>Planctomycetia</taxon>
        <taxon>Gemmatales</taxon>
        <taxon>Gemmataceae</taxon>
        <taxon>Fimbriiglobus</taxon>
    </lineage>
</organism>
<dbReference type="RefSeq" id="WP_261341142.1">
    <property type="nucleotide sequence ID" value="NZ_NIDE01000004.1"/>
</dbReference>
<dbReference type="EMBL" id="NIDE01000004">
    <property type="protein sequence ID" value="OWK42985.1"/>
    <property type="molecule type" value="Genomic_DNA"/>
</dbReference>
<protein>
    <submittedName>
        <fullName evidence="1">Uncharacterized protein</fullName>
    </submittedName>
</protein>
<reference evidence="2" key="1">
    <citation type="submission" date="2017-06" db="EMBL/GenBank/DDBJ databases">
        <title>Genome analysis of Fimbriiglobus ruber SP5, the first member of the order Planctomycetales with confirmed chitinolytic capability.</title>
        <authorList>
            <person name="Ravin N.V."/>
            <person name="Rakitin A.L."/>
            <person name="Ivanova A.A."/>
            <person name="Beletsky A.V."/>
            <person name="Kulichevskaya I.S."/>
            <person name="Mardanov A.V."/>
            <person name="Dedysh S.N."/>
        </authorList>
    </citation>
    <scope>NUCLEOTIDE SEQUENCE [LARGE SCALE GENOMIC DNA]</scope>
    <source>
        <strain evidence="2">SP5</strain>
    </source>
</reference>
<evidence type="ECO:0000313" key="2">
    <source>
        <dbReference type="Proteomes" id="UP000214646"/>
    </source>
</evidence>
<dbReference type="Proteomes" id="UP000214646">
    <property type="component" value="Unassembled WGS sequence"/>
</dbReference>
<name>A0A225E2T4_9BACT</name>
<proteinExistence type="predicted"/>
<gene>
    <name evidence="1" type="ORF">FRUB_02584</name>
</gene>
<sequence>MPAALPSLSALELLTADGDRAALGSYLTADFLVVVFLRHLA</sequence>
<evidence type="ECO:0000313" key="1">
    <source>
        <dbReference type="EMBL" id="OWK42985.1"/>
    </source>
</evidence>
<comment type="caution">
    <text evidence="1">The sequence shown here is derived from an EMBL/GenBank/DDBJ whole genome shotgun (WGS) entry which is preliminary data.</text>
</comment>
<keyword evidence="2" id="KW-1185">Reference proteome</keyword>
<dbReference type="AlphaFoldDB" id="A0A225E2T4"/>